<keyword evidence="9" id="KW-1185">Reference proteome</keyword>
<dbReference type="GO" id="GO:0005840">
    <property type="term" value="C:ribosome"/>
    <property type="evidence" value="ECO:0007669"/>
    <property type="project" value="UniProtKB-KW"/>
</dbReference>
<evidence type="ECO:0000256" key="6">
    <source>
        <dbReference type="SAM" id="MobiDB-lite"/>
    </source>
</evidence>
<name>A0ABQ7S8U0_9ACAR</name>
<comment type="caution">
    <text evidence="8">The sequence shown here is derived from an EMBL/GenBank/DDBJ whole genome shotgun (WGS) entry which is preliminary data.</text>
</comment>
<dbReference type="EMBL" id="JAIFTH010000310">
    <property type="protein sequence ID" value="KAG9509849.1"/>
    <property type="molecule type" value="Genomic_DNA"/>
</dbReference>
<keyword evidence="2 8" id="KW-0689">Ribosomal protein</keyword>
<protein>
    <recommendedName>
        <fullName evidence="4">Large ribosomal subunit protein bL28m</fullName>
    </recommendedName>
    <alternativeName>
        <fullName evidence="5">39S ribosomal protein L28, mitochondrial</fullName>
    </alternativeName>
</protein>
<evidence type="ECO:0000256" key="2">
    <source>
        <dbReference type="ARBA" id="ARBA00022980"/>
    </source>
</evidence>
<evidence type="ECO:0000313" key="8">
    <source>
        <dbReference type="EMBL" id="KAG9509849.1"/>
    </source>
</evidence>
<evidence type="ECO:0000256" key="5">
    <source>
        <dbReference type="ARBA" id="ARBA00035538"/>
    </source>
</evidence>
<dbReference type="InterPro" id="IPR007513">
    <property type="entry name" value="SERF-like_N"/>
</dbReference>
<dbReference type="PANTHER" id="PTHR13528:SF2">
    <property type="entry name" value="LARGE RIBOSOMAL SUBUNIT PROTEIN BL28M"/>
    <property type="match status" value="1"/>
</dbReference>
<dbReference type="Pfam" id="PF04419">
    <property type="entry name" value="SERF-like_N"/>
    <property type="match status" value="1"/>
</dbReference>
<evidence type="ECO:0000256" key="3">
    <source>
        <dbReference type="ARBA" id="ARBA00023274"/>
    </source>
</evidence>
<evidence type="ECO:0000259" key="7">
    <source>
        <dbReference type="Pfam" id="PF04419"/>
    </source>
</evidence>
<dbReference type="PANTHER" id="PTHR13528">
    <property type="entry name" value="39S RIBOSOMAL PROTEIN L28, MITOCHONDRIAL"/>
    <property type="match status" value="1"/>
</dbReference>
<dbReference type="InterPro" id="IPR026569">
    <property type="entry name" value="Ribosomal_bL28"/>
</dbReference>
<dbReference type="InterPro" id="IPR034704">
    <property type="entry name" value="Ribosomal_bL28/bL31-like_sf"/>
</dbReference>
<dbReference type="Proteomes" id="UP000825002">
    <property type="component" value="Unassembled WGS sequence"/>
</dbReference>
<feature type="non-terminal residue" evidence="8">
    <location>
        <position position="1"/>
    </location>
</feature>
<proteinExistence type="inferred from homology"/>
<gene>
    <name evidence="8" type="primary">MRPL28</name>
    <name evidence="8" type="ORF">GZH46_01621</name>
</gene>
<evidence type="ECO:0000256" key="4">
    <source>
        <dbReference type="ARBA" id="ARBA00035269"/>
    </source>
</evidence>
<feature type="region of interest" description="Disordered" evidence="6">
    <location>
        <begin position="219"/>
        <end position="277"/>
    </location>
</feature>
<feature type="compositionally biased region" description="Basic and acidic residues" evidence="6">
    <location>
        <begin position="219"/>
        <end position="263"/>
    </location>
</feature>
<organism evidence="8 9">
    <name type="scientific">Fragariocoptes setiger</name>
    <dbReference type="NCBI Taxonomy" id="1670756"/>
    <lineage>
        <taxon>Eukaryota</taxon>
        <taxon>Metazoa</taxon>
        <taxon>Ecdysozoa</taxon>
        <taxon>Arthropoda</taxon>
        <taxon>Chelicerata</taxon>
        <taxon>Arachnida</taxon>
        <taxon>Acari</taxon>
        <taxon>Acariformes</taxon>
        <taxon>Trombidiformes</taxon>
        <taxon>Prostigmata</taxon>
        <taxon>Eupodina</taxon>
        <taxon>Eriophyoidea</taxon>
        <taxon>Phytoptidae</taxon>
        <taxon>Fragariocoptes</taxon>
    </lineage>
</organism>
<sequence>AVRSLPRQYLKYYEEIQAPAERVHDPPPKCDYLDYKQEPETGYVYRQPDYPIDVIRTPESQEGLWAGEGFVKGFMRPKRLNPRIARIWCPKLERHLFKSDILGIHIDVVVTPRTLELIDANKGFDFYILNTRVQDLQSNLGRSLKHRMLVELAKPQEESELSEYVREKYKDYVTPAEEAEWYGLPEYKAIAKHTPDEFIIIQPVDNLLDGHVKMARGNQRELARQKALKKQTEQQKKKAADEKGSNKGLSLEERRRRDAEALRLKQQQKRAETQTTN</sequence>
<accession>A0ABQ7S8U0</accession>
<evidence type="ECO:0000313" key="9">
    <source>
        <dbReference type="Proteomes" id="UP000825002"/>
    </source>
</evidence>
<comment type="similarity">
    <text evidence="1">Belongs to the bacterial ribosomal protein bL28 family.</text>
</comment>
<evidence type="ECO:0000256" key="1">
    <source>
        <dbReference type="ARBA" id="ARBA00008760"/>
    </source>
</evidence>
<reference evidence="8 9" key="1">
    <citation type="submission" date="2020-10" db="EMBL/GenBank/DDBJ databases">
        <authorList>
            <person name="Klimov P.B."/>
            <person name="Dyachkov S.M."/>
            <person name="Chetverikov P.E."/>
        </authorList>
    </citation>
    <scope>NUCLEOTIDE SEQUENCE [LARGE SCALE GENOMIC DNA]</scope>
    <source>
        <strain evidence="8">BMOC 18-1129-001#AD2665</strain>
        <tissue evidence="8">Entire mites</tissue>
    </source>
</reference>
<feature type="domain" description="Small EDRK-rich factor-like N-terminal" evidence="7">
    <location>
        <begin position="214"/>
        <end position="254"/>
    </location>
</feature>
<keyword evidence="3" id="KW-0687">Ribonucleoprotein</keyword>
<dbReference type="SUPFAM" id="SSF143800">
    <property type="entry name" value="L28p-like"/>
    <property type="match status" value="1"/>
</dbReference>